<protein>
    <recommendedName>
        <fullName evidence="2">non-specific serine/threonine protein kinase</fullName>
        <ecNumber evidence="2">2.7.11.1</ecNumber>
    </recommendedName>
</protein>
<evidence type="ECO:0000256" key="1">
    <source>
        <dbReference type="ARBA" id="ARBA00004479"/>
    </source>
</evidence>
<comment type="catalytic activity">
    <reaction evidence="14">
        <text>L-seryl-[protein] + ATP = O-phospho-L-seryl-[protein] + ADP + H(+)</text>
        <dbReference type="Rhea" id="RHEA:17989"/>
        <dbReference type="Rhea" id="RHEA-COMP:9863"/>
        <dbReference type="Rhea" id="RHEA-COMP:11604"/>
        <dbReference type="ChEBI" id="CHEBI:15378"/>
        <dbReference type="ChEBI" id="CHEBI:29999"/>
        <dbReference type="ChEBI" id="CHEBI:30616"/>
        <dbReference type="ChEBI" id="CHEBI:83421"/>
        <dbReference type="ChEBI" id="CHEBI:456216"/>
        <dbReference type="EC" id="2.7.11.1"/>
    </reaction>
</comment>
<keyword evidence="9" id="KW-0067">ATP-binding</keyword>
<keyword evidence="3" id="KW-0723">Serine/threonine-protein kinase</keyword>
<dbReference type="GO" id="GO:0004674">
    <property type="term" value="F:protein serine/threonine kinase activity"/>
    <property type="evidence" value="ECO:0007669"/>
    <property type="project" value="UniProtKB-KW"/>
</dbReference>
<evidence type="ECO:0000256" key="5">
    <source>
        <dbReference type="ARBA" id="ARBA00022692"/>
    </source>
</evidence>
<evidence type="ECO:0000256" key="6">
    <source>
        <dbReference type="ARBA" id="ARBA00022729"/>
    </source>
</evidence>
<dbReference type="EMBL" id="PKMF04000104">
    <property type="protein sequence ID" value="KAK7850167.1"/>
    <property type="molecule type" value="Genomic_DNA"/>
</dbReference>
<dbReference type="SUPFAM" id="SSF56112">
    <property type="entry name" value="Protein kinase-like (PK-like)"/>
    <property type="match status" value="1"/>
</dbReference>
<evidence type="ECO:0000256" key="3">
    <source>
        <dbReference type="ARBA" id="ARBA00022527"/>
    </source>
</evidence>
<evidence type="ECO:0000256" key="14">
    <source>
        <dbReference type="ARBA" id="ARBA00048679"/>
    </source>
</evidence>
<reference evidence="16 17" key="1">
    <citation type="journal article" date="2018" name="Sci. Data">
        <title>The draft genome sequence of cork oak.</title>
        <authorList>
            <person name="Ramos A.M."/>
            <person name="Usie A."/>
            <person name="Barbosa P."/>
            <person name="Barros P.M."/>
            <person name="Capote T."/>
            <person name="Chaves I."/>
            <person name="Simoes F."/>
            <person name="Abreu I."/>
            <person name="Carrasquinho I."/>
            <person name="Faro C."/>
            <person name="Guimaraes J.B."/>
            <person name="Mendonca D."/>
            <person name="Nobrega F."/>
            <person name="Rodrigues L."/>
            <person name="Saibo N.J.M."/>
            <person name="Varela M.C."/>
            <person name="Egas C."/>
            <person name="Matos J."/>
            <person name="Miguel C.M."/>
            <person name="Oliveira M.M."/>
            <person name="Ricardo C.P."/>
            <person name="Goncalves S."/>
        </authorList>
    </citation>
    <scope>NUCLEOTIDE SEQUENCE [LARGE SCALE GENOMIC DNA]</scope>
    <source>
        <strain evidence="17">cv. HL8</strain>
    </source>
</reference>
<sequence>MPNGSLEKFIYKGNPSNSNHQLGWETLYKISIGIARGLEYLHRGCNTQILHFDIKPHNILLDENFCPKIDVYSYGMMVLEMVGGRKNFDASVDFTSEIYFPHWIYKHLELGKELGLLGLLEEVDQESVRKMIIVSLWCIQSDPLNRPSMSRVVDMLEGSLESLKIPPKPFLCSPPSSPADSSTIMV</sequence>
<evidence type="ECO:0000313" key="16">
    <source>
        <dbReference type="EMBL" id="KAK7850167.1"/>
    </source>
</evidence>
<keyword evidence="12" id="KW-0325">Glycoprotein</keyword>
<evidence type="ECO:0000256" key="4">
    <source>
        <dbReference type="ARBA" id="ARBA00022679"/>
    </source>
</evidence>
<dbReference type="InterPro" id="IPR011009">
    <property type="entry name" value="Kinase-like_dom_sf"/>
</dbReference>
<dbReference type="InterPro" id="IPR045874">
    <property type="entry name" value="LRK10/LRL21-25-like"/>
</dbReference>
<dbReference type="GO" id="GO:0016020">
    <property type="term" value="C:membrane"/>
    <property type="evidence" value="ECO:0007669"/>
    <property type="project" value="UniProtKB-SubCell"/>
</dbReference>
<keyword evidence="17" id="KW-1185">Reference proteome</keyword>
<dbReference type="InterPro" id="IPR000719">
    <property type="entry name" value="Prot_kinase_dom"/>
</dbReference>
<evidence type="ECO:0000313" key="17">
    <source>
        <dbReference type="Proteomes" id="UP000237347"/>
    </source>
</evidence>
<evidence type="ECO:0000259" key="15">
    <source>
        <dbReference type="PROSITE" id="PS50011"/>
    </source>
</evidence>
<evidence type="ECO:0000256" key="2">
    <source>
        <dbReference type="ARBA" id="ARBA00012513"/>
    </source>
</evidence>
<evidence type="ECO:0000256" key="7">
    <source>
        <dbReference type="ARBA" id="ARBA00022741"/>
    </source>
</evidence>
<accession>A0AAW0LH04</accession>
<proteinExistence type="predicted"/>
<dbReference type="PROSITE" id="PS50011">
    <property type="entry name" value="PROTEIN_KINASE_DOM"/>
    <property type="match status" value="1"/>
</dbReference>
<keyword evidence="7" id="KW-0547">Nucleotide-binding</keyword>
<dbReference type="FunFam" id="1.10.510.10:FF:001023">
    <property type="entry name" value="Os07g0541700 protein"/>
    <property type="match status" value="1"/>
</dbReference>
<comment type="caution">
    <text evidence="16">The sequence shown here is derived from an EMBL/GenBank/DDBJ whole genome shotgun (WGS) entry which is preliminary data.</text>
</comment>
<evidence type="ECO:0000256" key="12">
    <source>
        <dbReference type="ARBA" id="ARBA00023180"/>
    </source>
</evidence>
<keyword evidence="11" id="KW-0472">Membrane</keyword>
<dbReference type="InterPro" id="IPR001245">
    <property type="entry name" value="Ser-Thr/Tyr_kinase_cat_dom"/>
</dbReference>
<organism evidence="16 17">
    <name type="scientific">Quercus suber</name>
    <name type="common">Cork oak</name>
    <dbReference type="NCBI Taxonomy" id="58331"/>
    <lineage>
        <taxon>Eukaryota</taxon>
        <taxon>Viridiplantae</taxon>
        <taxon>Streptophyta</taxon>
        <taxon>Embryophyta</taxon>
        <taxon>Tracheophyta</taxon>
        <taxon>Spermatophyta</taxon>
        <taxon>Magnoliopsida</taxon>
        <taxon>eudicotyledons</taxon>
        <taxon>Gunneridae</taxon>
        <taxon>Pentapetalae</taxon>
        <taxon>rosids</taxon>
        <taxon>fabids</taxon>
        <taxon>Fagales</taxon>
        <taxon>Fagaceae</taxon>
        <taxon>Quercus</taxon>
    </lineage>
</organism>
<gene>
    <name evidence="16" type="primary">LRK10_13</name>
    <name evidence="16" type="ORF">CFP56_001498</name>
</gene>
<evidence type="ECO:0000256" key="9">
    <source>
        <dbReference type="ARBA" id="ARBA00022840"/>
    </source>
</evidence>
<evidence type="ECO:0000256" key="8">
    <source>
        <dbReference type="ARBA" id="ARBA00022777"/>
    </source>
</evidence>
<evidence type="ECO:0000256" key="11">
    <source>
        <dbReference type="ARBA" id="ARBA00023136"/>
    </source>
</evidence>
<dbReference type="Pfam" id="PF07714">
    <property type="entry name" value="PK_Tyr_Ser-Thr"/>
    <property type="match status" value="1"/>
</dbReference>
<keyword evidence="6" id="KW-0732">Signal</keyword>
<dbReference type="InterPro" id="IPR008271">
    <property type="entry name" value="Ser/Thr_kinase_AS"/>
</dbReference>
<dbReference type="AlphaFoldDB" id="A0AAW0LH04"/>
<feature type="domain" description="Protein kinase" evidence="15">
    <location>
        <begin position="1"/>
        <end position="186"/>
    </location>
</feature>
<keyword evidence="10" id="KW-1133">Transmembrane helix</keyword>
<evidence type="ECO:0000256" key="10">
    <source>
        <dbReference type="ARBA" id="ARBA00022989"/>
    </source>
</evidence>
<comment type="catalytic activity">
    <reaction evidence="13">
        <text>L-threonyl-[protein] + ATP = O-phospho-L-threonyl-[protein] + ADP + H(+)</text>
        <dbReference type="Rhea" id="RHEA:46608"/>
        <dbReference type="Rhea" id="RHEA-COMP:11060"/>
        <dbReference type="Rhea" id="RHEA-COMP:11605"/>
        <dbReference type="ChEBI" id="CHEBI:15378"/>
        <dbReference type="ChEBI" id="CHEBI:30013"/>
        <dbReference type="ChEBI" id="CHEBI:30616"/>
        <dbReference type="ChEBI" id="CHEBI:61977"/>
        <dbReference type="ChEBI" id="CHEBI:456216"/>
        <dbReference type="EC" id="2.7.11.1"/>
    </reaction>
</comment>
<evidence type="ECO:0000256" key="13">
    <source>
        <dbReference type="ARBA" id="ARBA00047899"/>
    </source>
</evidence>
<keyword evidence="4" id="KW-0808">Transferase</keyword>
<dbReference type="Gene3D" id="1.10.510.10">
    <property type="entry name" value="Transferase(Phosphotransferase) domain 1"/>
    <property type="match status" value="2"/>
</dbReference>
<dbReference type="GO" id="GO:0005524">
    <property type="term" value="F:ATP binding"/>
    <property type="evidence" value="ECO:0007669"/>
    <property type="project" value="UniProtKB-KW"/>
</dbReference>
<name>A0AAW0LH04_QUESU</name>
<dbReference type="PROSITE" id="PS00108">
    <property type="entry name" value="PROTEIN_KINASE_ST"/>
    <property type="match status" value="1"/>
</dbReference>
<dbReference type="PANTHER" id="PTHR27009">
    <property type="entry name" value="RUST RESISTANCE KINASE LR10-RELATED"/>
    <property type="match status" value="1"/>
</dbReference>
<keyword evidence="8 16" id="KW-0418">Kinase</keyword>
<dbReference type="EC" id="2.7.11.1" evidence="2"/>
<keyword evidence="5" id="KW-0812">Transmembrane</keyword>
<dbReference type="Proteomes" id="UP000237347">
    <property type="component" value="Unassembled WGS sequence"/>
</dbReference>
<comment type="subcellular location">
    <subcellularLocation>
        <location evidence="1">Membrane</location>
        <topology evidence="1">Single-pass type I membrane protein</topology>
    </subcellularLocation>
</comment>